<evidence type="ECO:0000313" key="3">
    <source>
        <dbReference type="Proteomes" id="UP000032234"/>
    </source>
</evidence>
<accession>A0A0C5G9U3</accession>
<dbReference type="KEGG" id="scw:TU94_11925"/>
<sequence length="79" mass="9216">MARATYRFREYTILPDKRPQAPPITFEMECGTCNASSPVTEKAEDGTQWAAEHFKANPGHEEYREHITRPYRCEPGEWQ</sequence>
<dbReference type="Proteomes" id="UP000032234">
    <property type="component" value="Chromosome"/>
</dbReference>
<dbReference type="EMBL" id="CP010849">
    <property type="protein sequence ID" value="AJP05645.1"/>
    <property type="molecule type" value="Genomic_DNA"/>
</dbReference>
<proteinExistence type="predicted"/>
<protein>
    <recommendedName>
        <fullName evidence="1">DUF7848 domain-containing protein</fullName>
    </recommendedName>
</protein>
<feature type="domain" description="DUF7848" evidence="1">
    <location>
        <begin position="1"/>
        <end position="78"/>
    </location>
</feature>
<gene>
    <name evidence="2" type="ORF">TU94_11925</name>
</gene>
<dbReference type="PATRIC" id="fig|477245.3.peg.2531"/>
<dbReference type="HOGENOM" id="CLU_153944_1_0_11"/>
<evidence type="ECO:0000313" key="2">
    <source>
        <dbReference type="EMBL" id="AJP05645.1"/>
    </source>
</evidence>
<dbReference type="InterPro" id="IPR057170">
    <property type="entry name" value="DUF7848"/>
</dbReference>
<organism evidence="2 3">
    <name type="scientific">Streptomyces cyaneogriseus subsp. noncyanogenus</name>
    <dbReference type="NCBI Taxonomy" id="477245"/>
    <lineage>
        <taxon>Bacteria</taxon>
        <taxon>Bacillati</taxon>
        <taxon>Actinomycetota</taxon>
        <taxon>Actinomycetes</taxon>
        <taxon>Kitasatosporales</taxon>
        <taxon>Streptomycetaceae</taxon>
        <taxon>Streptomyces</taxon>
    </lineage>
</organism>
<keyword evidence="3" id="KW-1185">Reference proteome</keyword>
<reference evidence="2 3" key="1">
    <citation type="submission" date="2015-02" db="EMBL/GenBank/DDBJ databases">
        <title>Genome sequence of thermotolerant Streptomyces cyaneogriseus subsp. Noncyanogenus NMWT1, the producer of nematocidal antibiotics nemadectin.</title>
        <authorList>
            <person name="Wang H."/>
            <person name="Li C."/>
            <person name="Xiang W."/>
            <person name="Wang X."/>
        </authorList>
    </citation>
    <scope>NUCLEOTIDE SEQUENCE [LARGE SCALE GENOMIC DNA]</scope>
    <source>
        <strain evidence="2 3">NMWT 1</strain>
    </source>
</reference>
<dbReference type="Pfam" id="PF25232">
    <property type="entry name" value="DUF7848"/>
    <property type="match status" value="1"/>
</dbReference>
<dbReference type="AlphaFoldDB" id="A0A0C5G9U3"/>
<evidence type="ECO:0000259" key="1">
    <source>
        <dbReference type="Pfam" id="PF25232"/>
    </source>
</evidence>
<name>A0A0C5G9U3_9ACTN</name>
<dbReference type="OrthoDB" id="4246702at2"/>